<dbReference type="OrthoDB" id="6334863at2"/>
<gene>
    <name evidence="1" type="ORF">SAMN02927937_02655</name>
</gene>
<reference evidence="1 2" key="1">
    <citation type="submission" date="2016-10" db="EMBL/GenBank/DDBJ databases">
        <authorList>
            <person name="de Groot N.N."/>
        </authorList>
    </citation>
    <scope>NUCLEOTIDE SEQUENCE [LARGE SCALE GENOMIC DNA]</scope>
    <source>
        <strain evidence="1 2">CGMCC 1.10825</strain>
    </source>
</reference>
<evidence type="ECO:0000313" key="2">
    <source>
        <dbReference type="Proteomes" id="UP000199634"/>
    </source>
</evidence>
<evidence type="ECO:0000313" key="1">
    <source>
        <dbReference type="EMBL" id="SEI00087.1"/>
    </source>
</evidence>
<keyword evidence="2" id="KW-1185">Reference proteome</keyword>
<dbReference type="AlphaFoldDB" id="A0A1H6MQR7"/>
<name>A0A1H6MQR7_9FLAO</name>
<dbReference type="RefSeq" id="WP_091102138.1">
    <property type="nucleotide sequence ID" value="NZ_FNXE01000053.1"/>
</dbReference>
<evidence type="ECO:0008006" key="3">
    <source>
        <dbReference type="Google" id="ProtNLM"/>
    </source>
</evidence>
<accession>A0A1H6MQR7</accession>
<sequence length="133" mass="15525">MRKINFYFLCILLIGLCSCQNKTENKLLEVRNSTKFDEKELQVGFDKNVKREFTKDGIEFGIITLEDSTKIKYWFQTHHISQDIGGTLFELPNGKLEFIKGFFCCEVQLPNKGKFKNAEEFITEMKKKDGIQP</sequence>
<dbReference type="Proteomes" id="UP000199634">
    <property type="component" value="Unassembled WGS sequence"/>
</dbReference>
<protein>
    <recommendedName>
        <fullName evidence="3">Lipoprotein</fullName>
    </recommendedName>
</protein>
<dbReference type="PROSITE" id="PS51257">
    <property type="entry name" value="PROKAR_LIPOPROTEIN"/>
    <property type="match status" value="1"/>
</dbReference>
<dbReference type="EMBL" id="FNXE01000053">
    <property type="protein sequence ID" value="SEI00087.1"/>
    <property type="molecule type" value="Genomic_DNA"/>
</dbReference>
<proteinExistence type="predicted"/>
<organism evidence="1 2">
    <name type="scientific">Paenimyroides marinum</name>
    <dbReference type="NCBI Taxonomy" id="1159016"/>
    <lineage>
        <taxon>Bacteria</taxon>
        <taxon>Pseudomonadati</taxon>
        <taxon>Bacteroidota</taxon>
        <taxon>Flavobacteriia</taxon>
        <taxon>Flavobacteriales</taxon>
        <taxon>Flavobacteriaceae</taxon>
        <taxon>Paenimyroides</taxon>
    </lineage>
</organism>